<feature type="transmembrane region" description="Helical" evidence="1">
    <location>
        <begin position="167"/>
        <end position="186"/>
    </location>
</feature>
<keyword evidence="3" id="KW-1185">Reference proteome</keyword>
<keyword evidence="1" id="KW-1133">Transmembrane helix</keyword>
<dbReference type="RefSeq" id="WP_340604580.1">
    <property type="nucleotide sequence ID" value="NZ_JBBMXV010000003.1"/>
</dbReference>
<evidence type="ECO:0000256" key="1">
    <source>
        <dbReference type="SAM" id="Phobius"/>
    </source>
</evidence>
<proteinExistence type="predicted"/>
<gene>
    <name evidence="2" type="ORF">ACFQGH_12670</name>
</gene>
<keyword evidence="1" id="KW-0812">Transmembrane</keyword>
<evidence type="ECO:0000313" key="2">
    <source>
        <dbReference type="EMBL" id="MFC6906045.1"/>
    </source>
</evidence>
<feature type="transmembrane region" description="Helical" evidence="1">
    <location>
        <begin position="24"/>
        <end position="51"/>
    </location>
</feature>
<sequence length="201" mass="20939">MAAKRSERGWLPTRKRDWRRMGRTARLVLSIPLYAAVALFAGLVGLTLFVVTQNVPLVRDLVIFGPLPLGDRLTILLNLFPFVGTGFDLPTSLLLVAIGGLTGVNVAMLLYHLREHRVSLGGSSGSVGGVVFGTLGAGCAACGSAVVAGALGVFGAGWVLALLPLEGLEFALLGIVVLVLSTYWLAEGMRGGEVAGCPVDL</sequence>
<feature type="transmembrane region" description="Helical" evidence="1">
    <location>
        <begin position="89"/>
        <end position="111"/>
    </location>
</feature>
<dbReference type="Proteomes" id="UP001596312">
    <property type="component" value="Unassembled WGS sequence"/>
</dbReference>
<name>A0ABD5VA40_9EURY</name>
<feature type="transmembrane region" description="Helical" evidence="1">
    <location>
        <begin position="132"/>
        <end position="161"/>
    </location>
</feature>
<dbReference type="AlphaFoldDB" id="A0ABD5VA40"/>
<reference evidence="2 3" key="1">
    <citation type="journal article" date="2019" name="Int. J. Syst. Evol. Microbiol.">
        <title>The Global Catalogue of Microorganisms (GCM) 10K type strain sequencing project: providing services to taxonomists for standard genome sequencing and annotation.</title>
        <authorList>
            <consortium name="The Broad Institute Genomics Platform"/>
            <consortium name="The Broad Institute Genome Sequencing Center for Infectious Disease"/>
            <person name="Wu L."/>
            <person name="Ma J."/>
        </authorList>
    </citation>
    <scope>NUCLEOTIDE SEQUENCE [LARGE SCALE GENOMIC DNA]</scope>
    <source>
        <strain evidence="2 3">CGMCC 1.3240</strain>
    </source>
</reference>
<keyword evidence="1" id="KW-0472">Membrane</keyword>
<protein>
    <recommendedName>
        <fullName evidence="4">Sulphur transport domain-containing protein</fullName>
    </recommendedName>
</protein>
<dbReference type="EMBL" id="JBHSXQ010000003">
    <property type="protein sequence ID" value="MFC6906045.1"/>
    <property type="molecule type" value="Genomic_DNA"/>
</dbReference>
<organism evidence="2 3">
    <name type="scientific">Halalkalicoccus tibetensis</name>
    <dbReference type="NCBI Taxonomy" id="175632"/>
    <lineage>
        <taxon>Archaea</taxon>
        <taxon>Methanobacteriati</taxon>
        <taxon>Methanobacteriota</taxon>
        <taxon>Stenosarchaea group</taxon>
        <taxon>Halobacteria</taxon>
        <taxon>Halobacteriales</taxon>
        <taxon>Halococcaceae</taxon>
        <taxon>Halalkalicoccus</taxon>
    </lineage>
</organism>
<evidence type="ECO:0008006" key="4">
    <source>
        <dbReference type="Google" id="ProtNLM"/>
    </source>
</evidence>
<evidence type="ECO:0000313" key="3">
    <source>
        <dbReference type="Proteomes" id="UP001596312"/>
    </source>
</evidence>
<accession>A0ABD5VA40</accession>
<comment type="caution">
    <text evidence="2">The sequence shown here is derived from an EMBL/GenBank/DDBJ whole genome shotgun (WGS) entry which is preliminary data.</text>
</comment>